<dbReference type="PANTHER" id="PTHR43037:SF5">
    <property type="entry name" value="FERULOYL ESTERASE"/>
    <property type="match status" value="1"/>
</dbReference>
<protein>
    <recommendedName>
        <fullName evidence="5">Alpha/beta hydrolase</fullName>
    </recommendedName>
</protein>
<dbReference type="Gene3D" id="3.40.50.1820">
    <property type="entry name" value="alpha/beta hydrolase"/>
    <property type="match status" value="1"/>
</dbReference>
<dbReference type="Proteomes" id="UP001060919">
    <property type="component" value="Chromosome"/>
</dbReference>
<keyword evidence="4" id="KW-1185">Reference proteome</keyword>
<evidence type="ECO:0000313" key="3">
    <source>
        <dbReference type="EMBL" id="BDS12666.1"/>
    </source>
</evidence>
<organism evidence="3 4">
    <name type="scientific">Aureispira anguillae</name>
    <dbReference type="NCBI Taxonomy" id="2864201"/>
    <lineage>
        <taxon>Bacteria</taxon>
        <taxon>Pseudomonadati</taxon>
        <taxon>Bacteroidota</taxon>
        <taxon>Saprospiria</taxon>
        <taxon>Saprospirales</taxon>
        <taxon>Saprospiraceae</taxon>
        <taxon>Aureispira</taxon>
    </lineage>
</organism>
<evidence type="ECO:0000313" key="4">
    <source>
        <dbReference type="Proteomes" id="UP001060919"/>
    </source>
</evidence>
<dbReference type="GO" id="GO:0016787">
    <property type="term" value="F:hydrolase activity"/>
    <property type="evidence" value="ECO:0007669"/>
    <property type="project" value="UniProtKB-KW"/>
</dbReference>
<proteinExistence type="predicted"/>
<gene>
    <name evidence="3" type="ORF">AsAng_0033900</name>
</gene>
<dbReference type="KEGG" id="aup:AsAng_0033900"/>
<dbReference type="AlphaFoldDB" id="A0A916DTM6"/>
<dbReference type="EMBL" id="AP026867">
    <property type="protein sequence ID" value="BDS12666.1"/>
    <property type="molecule type" value="Genomic_DNA"/>
</dbReference>
<reference evidence="3" key="1">
    <citation type="submission" date="2022-09" db="EMBL/GenBank/DDBJ databases">
        <title>Aureispira anguillicida sp. nov., isolated from Leptocephalus of Japanese eel Anguilla japonica.</title>
        <authorList>
            <person name="Yuasa K."/>
            <person name="Mekata T."/>
            <person name="Ikunari K."/>
        </authorList>
    </citation>
    <scope>NUCLEOTIDE SEQUENCE</scope>
    <source>
        <strain evidence="3">EL160426</strain>
    </source>
</reference>
<dbReference type="InterPro" id="IPR029058">
    <property type="entry name" value="AB_hydrolase_fold"/>
</dbReference>
<evidence type="ECO:0000256" key="1">
    <source>
        <dbReference type="ARBA" id="ARBA00022729"/>
    </source>
</evidence>
<keyword evidence="1" id="KW-0732">Signal</keyword>
<name>A0A916DTM6_9BACT</name>
<dbReference type="SUPFAM" id="SSF53474">
    <property type="entry name" value="alpha/beta-Hydrolases"/>
    <property type="match status" value="1"/>
</dbReference>
<evidence type="ECO:0008006" key="5">
    <source>
        <dbReference type="Google" id="ProtNLM"/>
    </source>
</evidence>
<accession>A0A916DTM6</accession>
<keyword evidence="2" id="KW-0378">Hydrolase</keyword>
<dbReference type="InterPro" id="IPR050955">
    <property type="entry name" value="Plant_Biomass_Hydrol_Est"/>
</dbReference>
<evidence type="ECO:0000256" key="2">
    <source>
        <dbReference type="ARBA" id="ARBA00022801"/>
    </source>
</evidence>
<sequence>MRQIFHLCIFIGICVFFIACSSPSKEVSQSQQSALKKWLALAPNARPDLSKEAFATNDCSSEEIKTALQLLCTAQQQQDASTLEKGWKEKVFQYKTYKMPFKIKTFGKAPKDGRSLFISMHGGGGTLPEVNDQQWENQIRLYQPKEGVYIAPRAPTNSWNLWHQAHIDPLLDQLIKAAVLFANVNPNKVYLTGYSAGGDGTFQLAPRMADRFAAAAMMAGHPNETTPDGLRNLPFAIFMGALDSAYHRNQLAKDWNLLLDSLQNLDPQGYKHHVQVVEGKGHWMDRVDTSGINWMMQFTRNPIPKKIVWKQDDCHQDRFYWLKVPTDKIETGKRIVVERQQNTIHILENYSSVLNIGLNDQMVNLDQPIIIQYQGKVLFEAKIPRTILNLHQSLTDRMDQHLAFCSQVFVLDNNKVSLKMPSAK</sequence>
<dbReference type="PANTHER" id="PTHR43037">
    <property type="entry name" value="UNNAMED PRODUCT-RELATED"/>
    <property type="match status" value="1"/>
</dbReference>
<dbReference type="RefSeq" id="WP_264788027.1">
    <property type="nucleotide sequence ID" value="NZ_AP026867.1"/>
</dbReference>
<dbReference type="PROSITE" id="PS51257">
    <property type="entry name" value="PROKAR_LIPOPROTEIN"/>
    <property type="match status" value="1"/>
</dbReference>